<dbReference type="Proteomes" id="UP000187412">
    <property type="component" value="Unassembled WGS sequence"/>
</dbReference>
<proteinExistence type="predicted"/>
<sequence>MQNAQLYKGAYIEQHPEVMKVTEQLIDKYDLMKKSASEYDKMKGNYYYYLNVNLNTKQADKLIDTFSQTQKIDTLNSLPDMSDPLSKEGNRYRGVINFNFDFNIYKQDKDVPQAEDIANDFEKSHVLTEGLYCISVHTIEVHDKGVSQGMDPRNNNVRFKVDRNGEFKNISVLEE</sequence>
<dbReference type="RefSeq" id="WP_076114380.1">
    <property type="nucleotide sequence ID" value="NZ_MPTB01000074.1"/>
</dbReference>
<evidence type="ECO:0000313" key="1">
    <source>
        <dbReference type="EMBL" id="OMD36960.1"/>
    </source>
</evidence>
<comment type="caution">
    <text evidence="1">The sequence shown here is derived from an EMBL/GenBank/DDBJ whole genome shotgun (WGS) entry which is preliminary data.</text>
</comment>
<organism evidence="1 2">
    <name type="scientific">Paenibacillus borealis</name>
    <dbReference type="NCBI Taxonomy" id="160799"/>
    <lineage>
        <taxon>Bacteria</taxon>
        <taxon>Bacillati</taxon>
        <taxon>Bacillota</taxon>
        <taxon>Bacilli</taxon>
        <taxon>Bacillales</taxon>
        <taxon>Paenibacillaceae</taxon>
        <taxon>Paenibacillus</taxon>
    </lineage>
</organism>
<evidence type="ECO:0008006" key="3">
    <source>
        <dbReference type="Google" id="ProtNLM"/>
    </source>
</evidence>
<accession>A0ABX3GTM6</accession>
<protein>
    <recommendedName>
        <fullName evidence="3">Lipoprotein</fullName>
    </recommendedName>
</protein>
<name>A0ABX3GTM6_PAEBO</name>
<dbReference type="EMBL" id="MPTB01000074">
    <property type="protein sequence ID" value="OMD36960.1"/>
    <property type="molecule type" value="Genomic_DNA"/>
</dbReference>
<reference evidence="1 2" key="1">
    <citation type="submission" date="2016-10" db="EMBL/GenBank/DDBJ databases">
        <title>Paenibacillus species isolates.</title>
        <authorList>
            <person name="Beno S.M."/>
        </authorList>
    </citation>
    <scope>NUCLEOTIDE SEQUENCE [LARGE SCALE GENOMIC DNA]</scope>
    <source>
        <strain evidence="1 2">FSL H7-0744</strain>
    </source>
</reference>
<evidence type="ECO:0000313" key="2">
    <source>
        <dbReference type="Proteomes" id="UP000187412"/>
    </source>
</evidence>
<keyword evidence="2" id="KW-1185">Reference proteome</keyword>
<gene>
    <name evidence="1" type="ORF">BSK56_31785</name>
</gene>